<dbReference type="Proteomes" id="UP000069902">
    <property type="component" value="Chromosome cPNK"/>
</dbReference>
<dbReference type="KEGG" id="pnl:PNK_0327"/>
<proteinExistence type="predicted"/>
<evidence type="ECO:0000313" key="1">
    <source>
        <dbReference type="EMBL" id="CUI15964.1"/>
    </source>
</evidence>
<dbReference type="EMBL" id="LN879502">
    <property type="protein sequence ID" value="CUI15964.1"/>
    <property type="molecule type" value="Genomic_DNA"/>
</dbReference>
<dbReference type="RefSeq" id="WP_032124956.1">
    <property type="nucleotide sequence ID" value="NZ_LN879502.1"/>
</dbReference>
<gene>
    <name evidence="1" type="ORF">PNK_0327</name>
</gene>
<protein>
    <submittedName>
        <fullName evidence="1">Uncharacterized protein</fullName>
    </submittedName>
</protein>
<sequence>MTRVHDKLAKIEALIERATSAGERQAALLAKQRLLEKECDLPVEFKILHHNLWKKKLFLALCEKYELAPYRRKRQKKTTTLVQVSPSLMNSHLWPEYQTYVAMFEELVQDVFDELILKMQPLQPPLSPPLITSTI</sequence>
<keyword evidence="2" id="KW-1185">Reference proteome</keyword>
<name>A0A0U5CMW8_9BACT</name>
<dbReference type="STRING" id="389348.PNK_0327"/>
<dbReference type="PATRIC" id="fig|389348.3.peg.372"/>
<reference evidence="2" key="1">
    <citation type="submission" date="2015-09" db="EMBL/GenBank/DDBJ databases">
        <authorList>
            <person name="Bertelli C."/>
        </authorList>
    </citation>
    <scope>NUCLEOTIDE SEQUENCE [LARGE SCALE GENOMIC DNA]</scope>
    <source>
        <strain evidence="2">KNic</strain>
    </source>
</reference>
<accession>A0A0U5CMW8</accession>
<dbReference type="AlphaFoldDB" id="A0A0U5CMW8"/>
<evidence type="ECO:0000313" key="2">
    <source>
        <dbReference type="Proteomes" id="UP000069902"/>
    </source>
</evidence>
<organism evidence="1 2">
    <name type="scientific">Candidatus Protochlamydia naegleriophila</name>
    <dbReference type="NCBI Taxonomy" id="389348"/>
    <lineage>
        <taxon>Bacteria</taxon>
        <taxon>Pseudomonadati</taxon>
        <taxon>Chlamydiota</taxon>
        <taxon>Chlamydiia</taxon>
        <taxon>Parachlamydiales</taxon>
        <taxon>Parachlamydiaceae</taxon>
        <taxon>Candidatus Protochlamydia</taxon>
    </lineage>
</organism>
<dbReference type="InParanoid" id="A0A0U5CMW8"/>